<evidence type="ECO:0000256" key="1">
    <source>
        <dbReference type="SAM" id="Coils"/>
    </source>
</evidence>
<name>A0A7R9Q6H8_9ACAR</name>
<dbReference type="AlphaFoldDB" id="A0A7R9Q6H8"/>
<gene>
    <name evidence="2" type="ORF">OSB1V03_LOCUS14856</name>
</gene>
<keyword evidence="3" id="KW-1185">Reference proteome</keyword>
<reference evidence="2" key="1">
    <citation type="submission" date="2020-11" db="EMBL/GenBank/DDBJ databases">
        <authorList>
            <person name="Tran Van P."/>
        </authorList>
    </citation>
    <scope>NUCLEOTIDE SEQUENCE</scope>
</reference>
<sequence>MYSKQDIAEDELEALVDYDDPYPSTQTLGNEFVKLKSENRVLKQNFIQMTKMLQKHSRLMARKDEIILKLQDQFASNLGPNNNGINYNIGRKLSVESDNSVNDNNHNNCIESSGETQPVKDIDAFVEQNLRQFNHKSQELVSKAANYSHFADTMAIEFGRQVTELRQFVDEINRYHKTNGEILEEKVRQTQRESQERHQNLSAEYSALQNTCDILVQQNIALKSLIDHIHDLCNIDTVYDVNKPDSIDTLKQFLGDLFARQRRTSTEADELRTRLSTEEDCLLDLTELLAECELELELLGRTPDTIQRIVEKFTDRFDAVYNRRQAQYSAYFDSLKRARFDDPDAD</sequence>
<organism evidence="2">
    <name type="scientific">Medioppia subpectinata</name>
    <dbReference type="NCBI Taxonomy" id="1979941"/>
    <lineage>
        <taxon>Eukaryota</taxon>
        <taxon>Metazoa</taxon>
        <taxon>Ecdysozoa</taxon>
        <taxon>Arthropoda</taxon>
        <taxon>Chelicerata</taxon>
        <taxon>Arachnida</taxon>
        <taxon>Acari</taxon>
        <taxon>Acariformes</taxon>
        <taxon>Sarcoptiformes</taxon>
        <taxon>Oribatida</taxon>
        <taxon>Brachypylina</taxon>
        <taxon>Oppioidea</taxon>
        <taxon>Oppiidae</taxon>
        <taxon>Medioppia</taxon>
    </lineage>
</organism>
<evidence type="ECO:0000313" key="3">
    <source>
        <dbReference type="Proteomes" id="UP000759131"/>
    </source>
</evidence>
<dbReference type="EMBL" id="CAJPIZ010014679">
    <property type="protein sequence ID" value="CAG2114890.1"/>
    <property type="molecule type" value="Genomic_DNA"/>
</dbReference>
<dbReference type="EMBL" id="OC869254">
    <property type="protein sequence ID" value="CAD7634460.1"/>
    <property type="molecule type" value="Genomic_DNA"/>
</dbReference>
<accession>A0A7R9Q6H8</accession>
<evidence type="ECO:0000313" key="2">
    <source>
        <dbReference type="EMBL" id="CAD7634460.1"/>
    </source>
</evidence>
<protein>
    <submittedName>
        <fullName evidence="2">Uncharacterized protein</fullName>
    </submittedName>
</protein>
<proteinExistence type="predicted"/>
<dbReference type="Proteomes" id="UP000759131">
    <property type="component" value="Unassembled WGS sequence"/>
</dbReference>
<keyword evidence="1" id="KW-0175">Coiled coil</keyword>
<feature type="coiled-coil region" evidence="1">
    <location>
        <begin position="191"/>
        <end position="218"/>
    </location>
</feature>